<dbReference type="AlphaFoldDB" id="A0A0U1QS50"/>
<gene>
    <name evidence="1" type="ORF">SINU_01595</name>
</gene>
<dbReference type="SUPFAM" id="SSF52540">
    <property type="entry name" value="P-loop containing nucleoside triphosphate hydrolases"/>
    <property type="match status" value="1"/>
</dbReference>
<evidence type="ECO:0000313" key="2">
    <source>
        <dbReference type="Proteomes" id="UP000035553"/>
    </source>
</evidence>
<name>A0A0U1QS50_9BACL</name>
<dbReference type="RefSeq" id="WP_010026096.1">
    <property type="nucleotide sequence ID" value="NZ_AFVQ02000019.1"/>
</dbReference>
<dbReference type="Gene3D" id="3.40.50.300">
    <property type="entry name" value="P-loop containing nucleotide triphosphate hydrolases"/>
    <property type="match status" value="1"/>
</dbReference>
<accession>A0A0U1QS50</accession>
<reference evidence="1 2" key="1">
    <citation type="journal article" date="2011" name="J. Bacteriol.">
        <title>Draft genome sequence of Sporolactobacillus inulinus strain CASD, an efficient D-lactic acid-producing bacterium with high-concentration lactate tolerance capability.</title>
        <authorList>
            <person name="Yu B."/>
            <person name="Su F."/>
            <person name="Wang L."/>
            <person name="Xu K."/>
            <person name="Zhao B."/>
            <person name="Xu P."/>
        </authorList>
    </citation>
    <scope>NUCLEOTIDE SEQUENCE [LARGE SCALE GENOMIC DNA]</scope>
    <source>
        <strain evidence="1 2">CASD</strain>
    </source>
</reference>
<comment type="caution">
    <text evidence="1">The sequence shown here is derived from an EMBL/GenBank/DDBJ whole genome shotgun (WGS) entry which is preliminary data.</text>
</comment>
<dbReference type="EMBL" id="AFVQ02000019">
    <property type="protein sequence ID" value="KLI03618.1"/>
    <property type="molecule type" value="Genomic_DNA"/>
</dbReference>
<organism evidence="1 2">
    <name type="scientific">Sporolactobacillus inulinus CASD</name>
    <dbReference type="NCBI Taxonomy" id="1069536"/>
    <lineage>
        <taxon>Bacteria</taxon>
        <taxon>Bacillati</taxon>
        <taxon>Bacillota</taxon>
        <taxon>Bacilli</taxon>
        <taxon>Bacillales</taxon>
        <taxon>Sporolactobacillaceae</taxon>
        <taxon>Sporolactobacillus</taxon>
    </lineage>
</organism>
<dbReference type="STRING" id="1069536.SINU_01595"/>
<evidence type="ECO:0000313" key="1">
    <source>
        <dbReference type="EMBL" id="KLI03618.1"/>
    </source>
</evidence>
<dbReference type="GO" id="GO:0016301">
    <property type="term" value="F:kinase activity"/>
    <property type="evidence" value="ECO:0007669"/>
    <property type="project" value="UniProtKB-KW"/>
</dbReference>
<proteinExistence type="predicted"/>
<sequence>MQFVLLFGPQAVGKMTIGKALATKTHLKLFHNHMTIDLLVPLFGFTEQMWTLCHTIRNEIFAAAAKSNLDGLIFTTVWAFNQAEEWQRIDEVCRCFRSAGADMFFIELEADLNVRLKRNLMPDRLAEKPTKRDIKQSEQNLIESMQHDRLNSFPGEITEANYLRINTTDLSADQAAELIKTTFHLA</sequence>
<dbReference type="InterPro" id="IPR027417">
    <property type="entry name" value="P-loop_NTPase"/>
</dbReference>
<dbReference type="Proteomes" id="UP000035553">
    <property type="component" value="Unassembled WGS sequence"/>
</dbReference>
<dbReference type="OrthoDB" id="193997at2"/>
<keyword evidence="1" id="KW-0808">Transferase</keyword>
<protein>
    <submittedName>
        <fullName evidence="1">Shikimate kinase</fullName>
    </submittedName>
</protein>
<keyword evidence="1" id="KW-0418">Kinase</keyword>
<keyword evidence="2" id="KW-1185">Reference proteome</keyword>